<proteinExistence type="inferred from homology"/>
<gene>
    <name evidence="17" type="ORF">COX46_00015</name>
</gene>
<evidence type="ECO:0000313" key="17">
    <source>
        <dbReference type="EMBL" id="PIP16794.1"/>
    </source>
</evidence>
<keyword evidence="4 16" id="KW-0812">Transmembrane</keyword>
<dbReference type="Proteomes" id="UP000230392">
    <property type="component" value="Unassembled WGS sequence"/>
</dbReference>
<feature type="transmembrane region" description="Helical" evidence="16">
    <location>
        <begin position="143"/>
        <end position="162"/>
    </location>
</feature>
<accession>A0A2G9YC58</accession>
<feature type="transmembrane region" description="Helical" evidence="16">
    <location>
        <begin position="48"/>
        <end position="68"/>
    </location>
</feature>
<dbReference type="EMBL" id="PCRF01000001">
    <property type="protein sequence ID" value="PIP16794.1"/>
    <property type="molecule type" value="Genomic_DNA"/>
</dbReference>
<evidence type="ECO:0000256" key="4">
    <source>
        <dbReference type="ARBA" id="ARBA00022692"/>
    </source>
</evidence>
<evidence type="ECO:0000256" key="7">
    <source>
        <dbReference type="ARBA" id="ARBA00022989"/>
    </source>
</evidence>
<evidence type="ECO:0000256" key="9">
    <source>
        <dbReference type="ARBA" id="ARBA00032370"/>
    </source>
</evidence>
<name>A0A2G9YC58_9BACT</name>
<dbReference type="PANTHER" id="PTHR30474:SF2">
    <property type="entry name" value="PEPTIDOGLYCAN GLYCOSYLTRANSFERASE FTSW-RELATED"/>
    <property type="match status" value="1"/>
</dbReference>
<comment type="caution">
    <text evidence="17">The sequence shown here is derived from an EMBL/GenBank/DDBJ whole genome shotgun (WGS) entry which is preliminary data.</text>
</comment>
<comment type="similarity">
    <text evidence="11">Belongs to the SEDS family. FtsW subfamily.</text>
</comment>
<dbReference type="EC" id="2.4.99.28" evidence="14"/>
<feature type="transmembrane region" description="Helical" evidence="16">
    <location>
        <begin position="168"/>
        <end position="185"/>
    </location>
</feature>
<feature type="transmembrane region" description="Helical" evidence="16">
    <location>
        <begin position="192"/>
        <end position="212"/>
    </location>
</feature>
<dbReference type="Pfam" id="PF01098">
    <property type="entry name" value="FTSW_RODA_SPOVE"/>
    <property type="match status" value="1"/>
</dbReference>
<protein>
    <recommendedName>
        <fullName evidence="12">Probable peptidoglycan glycosyltransferase FtsW</fullName>
        <ecNumber evidence="14">2.4.99.28</ecNumber>
    </recommendedName>
    <alternativeName>
        <fullName evidence="13">Cell division protein FtsW</fullName>
    </alternativeName>
    <alternativeName>
        <fullName evidence="10">Cell wall polymerase</fullName>
    </alternativeName>
    <alternativeName>
        <fullName evidence="9">Peptidoglycan polymerase</fullName>
    </alternativeName>
</protein>
<dbReference type="PANTHER" id="PTHR30474">
    <property type="entry name" value="CELL CYCLE PROTEIN"/>
    <property type="match status" value="1"/>
</dbReference>
<evidence type="ECO:0000256" key="8">
    <source>
        <dbReference type="ARBA" id="ARBA00023136"/>
    </source>
</evidence>
<dbReference type="GO" id="GO:0009252">
    <property type="term" value="P:peptidoglycan biosynthetic process"/>
    <property type="evidence" value="ECO:0007669"/>
    <property type="project" value="UniProtKB-KW"/>
</dbReference>
<keyword evidence="3" id="KW-0808">Transferase</keyword>
<evidence type="ECO:0000256" key="2">
    <source>
        <dbReference type="ARBA" id="ARBA00022676"/>
    </source>
</evidence>
<evidence type="ECO:0000313" key="18">
    <source>
        <dbReference type="Proteomes" id="UP000230392"/>
    </source>
</evidence>
<dbReference type="GO" id="GO:0008360">
    <property type="term" value="P:regulation of cell shape"/>
    <property type="evidence" value="ECO:0007669"/>
    <property type="project" value="UniProtKB-KW"/>
</dbReference>
<feature type="transmembrane region" description="Helical" evidence="16">
    <location>
        <begin position="110"/>
        <end position="131"/>
    </location>
</feature>
<evidence type="ECO:0000256" key="15">
    <source>
        <dbReference type="ARBA" id="ARBA00049902"/>
    </source>
</evidence>
<evidence type="ECO:0000256" key="5">
    <source>
        <dbReference type="ARBA" id="ARBA00022960"/>
    </source>
</evidence>
<evidence type="ECO:0000256" key="1">
    <source>
        <dbReference type="ARBA" id="ARBA00004141"/>
    </source>
</evidence>
<feature type="non-terminal residue" evidence="17">
    <location>
        <position position="322"/>
    </location>
</feature>
<feature type="transmembrane region" description="Helical" evidence="16">
    <location>
        <begin position="80"/>
        <end position="98"/>
    </location>
</feature>
<evidence type="ECO:0000256" key="10">
    <source>
        <dbReference type="ARBA" id="ARBA00033270"/>
    </source>
</evidence>
<feature type="transmembrane region" description="Helical" evidence="16">
    <location>
        <begin position="277"/>
        <end position="297"/>
    </location>
</feature>
<keyword evidence="6" id="KW-0573">Peptidoglycan synthesis</keyword>
<evidence type="ECO:0000256" key="13">
    <source>
        <dbReference type="ARBA" id="ARBA00041418"/>
    </source>
</evidence>
<dbReference type="InterPro" id="IPR001182">
    <property type="entry name" value="FtsW/RodA"/>
</dbReference>
<evidence type="ECO:0000256" key="14">
    <source>
        <dbReference type="ARBA" id="ARBA00044770"/>
    </source>
</evidence>
<keyword evidence="5" id="KW-0133">Cell shape</keyword>
<feature type="transmembrane region" description="Helical" evidence="16">
    <location>
        <begin position="20"/>
        <end position="42"/>
    </location>
</feature>
<dbReference type="GO" id="GO:0008955">
    <property type="term" value="F:peptidoglycan glycosyltransferase activity"/>
    <property type="evidence" value="ECO:0007669"/>
    <property type="project" value="UniProtKB-EC"/>
</dbReference>
<keyword evidence="2" id="KW-0328">Glycosyltransferase</keyword>
<dbReference type="GO" id="GO:0051301">
    <property type="term" value="P:cell division"/>
    <property type="evidence" value="ECO:0007669"/>
    <property type="project" value="InterPro"/>
</dbReference>
<dbReference type="GO" id="GO:0032153">
    <property type="term" value="C:cell division site"/>
    <property type="evidence" value="ECO:0007669"/>
    <property type="project" value="TreeGrafter"/>
</dbReference>
<reference evidence="17 18" key="1">
    <citation type="submission" date="2017-09" db="EMBL/GenBank/DDBJ databases">
        <title>Depth-based differentiation of microbial function through sediment-hosted aquifers and enrichment of novel symbionts in the deep terrestrial subsurface.</title>
        <authorList>
            <person name="Probst A.J."/>
            <person name="Ladd B."/>
            <person name="Jarett J.K."/>
            <person name="Geller-Mcgrath D.E."/>
            <person name="Sieber C.M."/>
            <person name="Emerson J.B."/>
            <person name="Anantharaman K."/>
            <person name="Thomas B.C."/>
            <person name="Malmstrom R."/>
            <person name="Stieglmeier M."/>
            <person name="Klingl A."/>
            <person name="Woyke T."/>
            <person name="Ryan C.M."/>
            <person name="Banfield J.F."/>
        </authorList>
    </citation>
    <scope>NUCLEOTIDE SEQUENCE [LARGE SCALE GENOMIC DNA]</scope>
    <source>
        <strain evidence="17">CG23_combo_of_CG06-09_8_20_14_all_48_7</strain>
    </source>
</reference>
<dbReference type="AlphaFoldDB" id="A0A2G9YC58"/>
<comment type="catalytic activity">
    <reaction evidence="15">
        <text>[GlcNAc-(1-&gt;4)-Mur2Ac(oyl-L-Ala-gamma-D-Glu-L-Lys-D-Ala-D-Ala)](n)-di-trans,octa-cis-undecaprenyl diphosphate + beta-D-GlcNAc-(1-&gt;4)-Mur2Ac(oyl-L-Ala-gamma-D-Glu-L-Lys-D-Ala-D-Ala)-di-trans,octa-cis-undecaprenyl diphosphate = [GlcNAc-(1-&gt;4)-Mur2Ac(oyl-L-Ala-gamma-D-Glu-L-Lys-D-Ala-D-Ala)](n+1)-di-trans,octa-cis-undecaprenyl diphosphate + di-trans,octa-cis-undecaprenyl diphosphate + H(+)</text>
        <dbReference type="Rhea" id="RHEA:23708"/>
        <dbReference type="Rhea" id="RHEA-COMP:9602"/>
        <dbReference type="Rhea" id="RHEA-COMP:9603"/>
        <dbReference type="ChEBI" id="CHEBI:15378"/>
        <dbReference type="ChEBI" id="CHEBI:58405"/>
        <dbReference type="ChEBI" id="CHEBI:60033"/>
        <dbReference type="ChEBI" id="CHEBI:78435"/>
        <dbReference type="EC" id="2.4.99.28"/>
    </reaction>
</comment>
<keyword evidence="7 16" id="KW-1133">Transmembrane helix</keyword>
<evidence type="ECO:0000256" key="11">
    <source>
        <dbReference type="ARBA" id="ARBA00038053"/>
    </source>
</evidence>
<comment type="subcellular location">
    <subcellularLocation>
        <location evidence="1">Membrane</location>
        <topology evidence="1">Multi-pass membrane protein</topology>
    </subcellularLocation>
</comment>
<dbReference type="GO" id="GO:0005886">
    <property type="term" value="C:plasma membrane"/>
    <property type="evidence" value="ECO:0007669"/>
    <property type="project" value="TreeGrafter"/>
</dbReference>
<evidence type="ECO:0000256" key="3">
    <source>
        <dbReference type="ARBA" id="ARBA00022679"/>
    </source>
</evidence>
<evidence type="ECO:0000256" key="16">
    <source>
        <dbReference type="SAM" id="Phobius"/>
    </source>
</evidence>
<evidence type="ECO:0000256" key="12">
    <source>
        <dbReference type="ARBA" id="ARBA00041185"/>
    </source>
</evidence>
<sequence>MLNGEISLRKPWPLYRKLSLLLLGLTGLGVVIVYNTTFAFAGQKFSDQYYFLKKDLVWVLLGIIAFLISQRFPLKKIEKFARLPLLFSLVLLLAVLFVGKEVNGATRWFVLGPLSFQPSEFAKFAILIYLSDFLARKKEKIRNPLLVFLPPGILIGLGMGLILAEPDLGTVVLLAGVVIILYYVANVPLKYLGLLVVTCLLGGSLMIGLSSFRRTRFLSFLNPWRDPLGSSYHISQSLIGVGSGGLFGVGLGQGKQKLFFLPEAHTDFIFANIAEEMGLFGSAFFLGLFLLIILYGLRISKESTDQFHKFLALGITSLIGLQ</sequence>
<organism evidence="17 18">
    <name type="scientific">bacterium (Candidatus Ratteibacteria) CG23_combo_of_CG06-09_8_20_14_all_48_7</name>
    <dbReference type="NCBI Taxonomy" id="2014292"/>
    <lineage>
        <taxon>Bacteria</taxon>
        <taxon>Candidatus Ratteibacteria</taxon>
    </lineage>
</organism>
<dbReference type="GO" id="GO:0015648">
    <property type="term" value="F:lipid-linked peptidoglycan transporter activity"/>
    <property type="evidence" value="ECO:0007669"/>
    <property type="project" value="TreeGrafter"/>
</dbReference>
<evidence type="ECO:0000256" key="6">
    <source>
        <dbReference type="ARBA" id="ARBA00022984"/>
    </source>
</evidence>
<keyword evidence="8 16" id="KW-0472">Membrane</keyword>